<dbReference type="NCBIfam" id="TIGR01099">
    <property type="entry name" value="galU"/>
    <property type="match status" value="1"/>
</dbReference>
<dbReference type="PANTHER" id="PTHR43197:SF1">
    <property type="entry name" value="UTP--GLUCOSE-1-PHOSPHATE URIDYLYLTRANSFERASE"/>
    <property type="match status" value="1"/>
</dbReference>
<evidence type="ECO:0000313" key="10">
    <source>
        <dbReference type="Proteomes" id="UP000254958"/>
    </source>
</evidence>
<evidence type="ECO:0000256" key="4">
    <source>
        <dbReference type="ARBA" id="ARBA00022679"/>
    </source>
</evidence>
<proteinExistence type="inferred from homology"/>
<dbReference type="CDD" id="cd02541">
    <property type="entry name" value="UGPase_prokaryotic"/>
    <property type="match status" value="1"/>
</dbReference>
<keyword evidence="5 7" id="KW-0548">Nucleotidyltransferase</keyword>
<evidence type="ECO:0000256" key="3">
    <source>
        <dbReference type="ARBA" id="ARBA00019048"/>
    </source>
</evidence>
<name>A0A370FYK5_GLULI</name>
<dbReference type="EC" id="2.7.7.9" evidence="2 7"/>
<feature type="domain" description="Nucleotidyl transferase" evidence="8">
    <location>
        <begin position="33"/>
        <end position="291"/>
    </location>
</feature>
<dbReference type="PANTHER" id="PTHR43197">
    <property type="entry name" value="UTP--GLUCOSE-1-PHOSPHATE URIDYLYLTRANSFERASE"/>
    <property type="match status" value="1"/>
</dbReference>
<dbReference type="InterPro" id="IPR029044">
    <property type="entry name" value="Nucleotide-diphossugar_trans"/>
</dbReference>
<dbReference type="AlphaFoldDB" id="A0A370FYK5"/>
<comment type="similarity">
    <text evidence="1 7">Belongs to the UDPGP type 2 family.</text>
</comment>
<evidence type="ECO:0000256" key="2">
    <source>
        <dbReference type="ARBA" id="ARBA00012415"/>
    </source>
</evidence>
<organism evidence="9 10">
    <name type="scientific">Gluconacetobacter liquefaciens</name>
    <name type="common">Acetobacter liquefaciens</name>
    <dbReference type="NCBI Taxonomy" id="89584"/>
    <lineage>
        <taxon>Bacteria</taxon>
        <taxon>Pseudomonadati</taxon>
        <taxon>Pseudomonadota</taxon>
        <taxon>Alphaproteobacteria</taxon>
        <taxon>Acetobacterales</taxon>
        <taxon>Acetobacteraceae</taxon>
        <taxon>Gluconacetobacter</taxon>
    </lineage>
</organism>
<evidence type="ECO:0000259" key="8">
    <source>
        <dbReference type="Pfam" id="PF00483"/>
    </source>
</evidence>
<sequence>MFHAPRTVVTCSNVLIFNDGSKVTLVIKPLRKAVLPVAGLGTRFLPATKAMPKEMLTVVDKPLIQYAIDEARAAGIEEFCLITGRGKDSLIDYFDVAFELETTLRERNKQDALDALAPSTIEAGALIAVRQQEPLGLGHAIWCARSFIGDDPFAILLPDDLVKSDVGCLKQLVEAYNQTGGNVVAVTEVPREHTSRYGILKTGKDDGRVVEVTGLVEKPKPEEAPSNLSIIGRYVLTADVMPHLSKLERGAGGEVQLTDAMAKMIGHVPFHGLRYEGQRFDCGNKLGYLEAQIAMSIDRPDLGDSVRAFLKNYTG</sequence>
<reference evidence="9 10" key="1">
    <citation type="submission" date="2018-07" db="EMBL/GenBank/DDBJ databases">
        <title>Genomic Encyclopedia of Type Strains, Phase IV (KMG-IV): sequencing the most valuable type-strain genomes for metagenomic binning, comparative biology and taxonomic classification.</title>
        <authorList>
            <person name="Goeker M."/>
        </authorList>
    </citation>
    <scope>NUCLEOTIDE SEQUENCE [LARGE SCALE GENOMIC DNA]</scope>
    <source>
        <strain evidence="9 10">DSM 5603</strain>
    </source>
</reference>
<evidence type="ECO:0000256" key="1">
    <source>
        <dbReference type="ARBA" id="ARBA00006890"/>
    </source>
</evidence>
<protein>
    <recommendedName>
        <fullName evidence="3 7">UTP--glucose-1-phosphate uridylyltransferase</fullName>
        <ecNumber evidence="2 7">2.7.7.9</ecNumber>
    </recommendedName>
    <alternativeName>
        <fullName evidence="7">UDP-glucose pyrophosphorylase</fullName>
    </alternativeName>
</protein>
<gene>
    <name evidence="9" type="ORF">C7453_10953</name>
</gene>
<keyword evidence="10" id="KW-1185">Reference proteome</keyword>
<accession>A0A370FYK5</accession>
<dbReference type="Proteomes" id="UP000254958">
    <property type="component" value="Unassembled WGS sequence"/>
</dbReference>
<keyword evidence="4 7" id="KW-0808">Transferase</keyword>
<dbReference type="EMBL" id="QQAW01000009">
    <property type="protein sequence ID" value="RDI36535.1"/>
    <property type="molecule type" value="Genomic_DNA"/>
</dbReference>
<evidence type="ECO:0000256" key="5">
    <source>
        <dbReference type="ARBA" id="ARBA00022695"/>
    </source>
</evidence>
<dbReference type="Gene3D" id="3.90.550.10">
    <property type="entry name" value="Spore Coat Polysaccharide Biosynthesis Protein SpsA, Chain A"/>
    <property type="match status" value="1"/>
</dbReference>
<evidence type="ECO:0000256" key="6">
    <source>
        <dbReference type="ARBA" id="ARBA00048128"/>
    </source>
</evidence>
<dbReference type="InterPro" id="IPR005771">
    <property type="entry name" value="GalU_uridylyltTrfase_bac/arc"/>
</dbReference>
<comment type="caution">
    <text evidence="9">The sequence shown here is derived from an EMBL/GenBank/DDBJ whole genome shotgun (WGS) entry which is preliminary data.</text>
</comment>
<dbReference type="InterPro" id="IPR005835">
    <property type="entry name" value="NTP_transferase_dom"/>
</dbReference>
<comment type="catalytic activity">
    <reaction evidence="6 7">
        <text>alpha-D-glucose 1-phosphate + UTP + H(+) = UDP-alpha-D-glucose + diphosphate</text>
        <dbReference type="Rhea" id="RHEA:19889"/>
        <dbReference type="ChEBI" id="CHEBI:15378"/>
        <dbReference type="ChEBI" id="CHEBI:33019"/>
        <dbReference type="ChEBI" id="CHEBI:46398"/>
        <dbReference type="ChEBI" id="CHEBI:58601"/>
        <dbReference type="ChEBI" id="CHEBI:58885"/>
        <dbReference type="EC" id="2.7.7.9"/>
    </reaction>
</comment>
<dbReference type="GO" id="GO:0006011">
    <property type="term" value="P:UDP-alpha-D-glucose metabolic process"/>
    <property type="evidence" value="ECO:0007669"/>
    <property type="project" value="InterPro"/>
</dbReference>
<evidence type="ECO:0000256" key="7">
    <source>
        <dbReference type="RuleBase" id="RU361259"/>
    </source>
</evidence>
<evidence type="ECO:0000313" key="9">
    <source>
        <dbReference type="EMBL" id="RDI36535.1"/>
    </source>
</evidence>
<dbReference type="SUPFAM" id="SSF53448">
    <property type="entry name" value="Nucleotide-diphospho-sugar transferases"/>
    <property type="match status" value="1"/>
</dbReference>
<dbReference type="Pfam" id="PF00483">
    <property type="entry name" value="NTP_transferase"/>
    <property type="match status" value="1"/>
</dbReference>
<dbReference type="GO" id="GO:0003983">
    <property type="term" value="F:UTP:glucose-1-phosphate uridylyltransferase activity"/>
    <property type="evidence" value="ECO:0007669"/>
    <property type="project" value="UniProtKB-EC"/>
</dbReference>